<dbReference type="EMBL" id="KI536861">
    <property type="protein sequence ID" value="ESR42241.1"/>
    <property type="molecule type" value="Genomic_DNA"/>
</dbReference>
<gene>
    <name evidence="1" type="ORF">CICLE_v10013278mg</name>
</gene>
<accession>V4SYG8</accession>
<keyword evidence="2" id="KW-1185">Reference proteome</keyword>
<dbReference type="Gramene" id="ESR42241">
    <property type="protein sequence ID" value="ESR42241"/>
    <property type="gene ID" value="CICLE_v10013278mg"/>
</dbReference>
<name>V4SYG8_CITCL</name>
<evidence type="ECO:0000313" key="1">
    <source>
        <dbReference type="EMBL" id="ESR42241.1"/>
    </source>
</evidence>
<dbReference type="AlphaFoldDB" id="V4SYG8"/>
<evidence type="ECO:0000313" key="2">
    <source>
        <dbReference type="Proteomes" id="UP000030687"/>
    </source>
</evidence>
<dbReference type="InParanoid" id="V4SYG8"/>
<reference evidence="1 2" key="1">
    <citation type="submission" date="2013-10" db="EMBL/GenBank/DDBJ databases">
        <authorList>
            <consortium name="International Citrus Genome Consortium"/>
            <person name="Jenkins J."/>
            <person name="Schmutz J."/>
            <person name="Prochnik S."/>
            <person name="Rokhsar D."/>
            <person name="Gmitter F."/>
            <person name="Ollitrault P."/>
            <person name="Machado M."/>
            <person name="Talon M."/>
            <person name="Wincker P."/>
            <person name="Jaillon O."/>
            <person name="Morgante M."/>
        </authorList>
    </citation>
    <scope>NUCLEOTIDE SEQUENCE</scope>
    <source>
        <strain evidence="2">cv. Clemenules</strain>
    </source>
</reference>
<proteinExistence type="predicted"/>
<organism evidence="1 2">
    <name type="scientific">Citrus clementina</name>
    <name type="common">Clementine</name>
    <name type="synonym">Citrus deliciosa x Citrus sinensis</name>
    <dbReference type="NCBI Taxonomy" id="85681"/>
    <lineage>
        <taxon>Eukaryota</taxon>
        <taxon>Viridiplantae</taxon>
        <taxon>Streptophyta</taxon>
        <taxon>Embryophyta</taxon>
        <taxon>Tracheophyta</taxon>
        <taxon>Spermatophyta</taxon>
        <taxon>Magnoliopsida</taxon>
        <taxon>eudicotyledons</taxon>
        <taxon>Gunneridae</taxon>
        <taxon>Pentapetalae</taxon>
        <taxon>rosids</taxon>
        <taxon>malvids</taxon>
        <taxon>Sapindales</taxon>
        <taxon>Rutaceae</taxon>
        <taxon>Aurantioideae</taxon>
        <taxon>Citrus</taxon>
    </lineage>
</organism>
<protein>
    <submittedName>
        <fullName evidence="1">Uncharacterized protein</fullName>
    </submittedName>
</protein>
<sequence length="70" mass="8027">MVIKSLSDQKSKICEQNNQKNSFYPKISKHNVHCIQSCAKFPPNIIDQKFLQLVSLSNNIEQAKTSILHK</sequence>
<dbReference type="KEGG" id="cic:CICLE_v10013278mg"/>
<dbReference type="Proteomes" id="UP000030687">
    <property type="component" value="Unassembled WGS sequence"/>
</dbReference>